<feature type="region of interest" description="Disordered" evidence="1">
    <location>
        <begin position="26"/>
        <end position="47"/>
    </location>
</feature>
<feature type="compositionally biased region" description="Polar residues" evidence="1">
    <location>
        <begin position="284"/>
        <end position="294"/>
    </location>
</feature>
<sequence>MPPALSDYDSDDVWWTEDLDEVEDVKRLTPDAYKEPGSDPREENTITVKAPLKVQVKDESKRNTQATLKRKRKPRILIGLDSENIIEISDDEQELEFKDTPPTSSIPSSSYKTRAQVHGSRRDELCYDQKYHPMDEYTHPKRAARVKSKYGEDLLASEGTIASSFDDDRHTESETDLDENPKLKGKGRKLPLPPSQPTRRSSRQVNWEIMYNVNVHTQDAELKEMERSDEMEESSRKRRKTRSQDSDQEEEKEHKDSGNVFDLTIINSEDSDSECRPSPIRRSSPLTSIKQDQCSPAGMQRYKEGISVYFTESSKRDSWVIDNDFDIYEEPMEVQLAAESSAPPPRDYDDDDKENEEEESSDESTADALRGITVIAVSALLRYRTMSIRHATGAANEHNFEFDSVLGAPTPGNFEVDRAQDAAIEDSERDATIEI</sequence>
<feature type="compositionally biased region" description="Basic and acidic residues" evidence="1">
    <location>
        <begin position="120"/>
        <end position="139"/>
    </location>
</feature>
<evidence type="ECO:0000256" key="1">
    <source>
        <dbReference type="SAM" id="MobiDB-lite"/>
    </source>
</evidence>
<keyword evidence="3" id="KW-1185">Reference proteome</keyword>
<feature type="region of interest" description="Disordered" evidence="1">
    <location>
        <begin position="156"/>
        <end position="296"/>
    </location>
</feature>
<dbReference type="Proteomes" id="UP000800200">
    <property type="component" value="Unassembled WGS sequence"/>
</dbReference>
<feature type="compositionally biased region" description="Basic and acidic residues" evidence="1">
    <location>
        <begin position="26"/>
        <end position="44"/>
    </location>
</feature>
<reference evidence="2" key="1">
    <citation type="journal article" date="2020" name="Stud. Mycol.">
        <title>101 Dothideomycetes genomes: a test case for predicting lifestyles and emergence of pathogens.</title>
        <authorList>
            <person name="Haridas S."/>
            <person name="Albert R."/>
            <person name="Binder M."/>
            <person name="Bloem J."/>
            <person name="Labutti K."/>
            <person name="Salamov A."/>
            <person name="Andreopoulos B."/>
            <person name="Baker S."/>
            <person name="Barry K."/>
            <person name="Bills G."/>
            <person name="Bluhm B."/>
            <person name="Cannon C."/>
            <person name="Castanera R."/>
            <person name="Culley D."/>
            <person name="Daum C."/>
            <person name="Ezra D."/>
            <person name="Gonzalez J."/>
            <person name="Henrissat B."/>
            <person name="Kuo A."/>
            <person name="Liang C."/>
            <person name="Lipzen A."/>
            <person name="Lutzoni F."/>
            <person name="Magnuson J."/>
            <person name="Mondo S."/>
            <person name="Nolan M."/>
            <person name="Ohm R."/>
            <person name="Pangilinan J."/>
            <person name="Park H.-J."/>
            <person name="Ramirez L."/>
            <person name="Alfaro M."/>
            <person name="Sun H."/>
            <person name="Tritt A."/>
            <person name="Yoshinaga Y."/>
            <person name="Zwiers L.-H."/>
            <person name="Turgeon B."/>
            <person name="Goodwin S."/>
            <person name="Spatafora J."/>
            <person name="Crous P."/>
            <person name="Grigoriev I."/>
        </authorList>
    </citation>
    <scope>NUCLEOTIDE SEQUENCE</scope>
    <source>
        <strain evidence="2">CBS 207.26</strain>
    </source>
</reference>
<feature type="region of interest" description="Disordered" evidence="1">
    <location>
        <begin position="89"/>
        <end position="144"/>
    </location>
</feature>
<accession>A0A6A6EE84</accession>
<organism evidence="2 3">
    <name type="scientific">Zopfia rhizophila CBS 207.26</name>
    <dbReference type="NCBI Taxonomy" id="1314779"/>
    <lineage>
        <taxon>Eukaryota</taxon>
        <taxon>Fungi</taxon>
        <taxon>Dikarya</taxon>
        <taxon>Ascomycota</taxon>
        <taxon>Pezizomycotina</taxon>
        <taxon>Dothideomycetes</taxon>
        <taxon>Dothideomycetes incertae sedis</taxon>
        <taxon>Zopfiaceae</taxon>
        <taxon>Zopfia</taxon>
    </lineage>
</organism>
<dbReference type="EMBL" id="ML994624">
    <property type="protein sequence ID" value="KAF2188176.1"/>
    <property type="molecule type" value="Genomic_DNA"/>
</dbReference>
<evidence type="ECO:0000313" key="3">
    <source>
        <dbReference type="Proteomes" id="UP000800200"/>
    </source>
</evidence>
<feature type="compositionally biased region" description="Low complexity" evidence="1">
    <location>
        <begin position="100"/>
        <end position="110"/>
    </location>
</feature>
<feature type="region of interest" description="Disordered" evidence="1">
    <location>
        <begin position="335"/>
        <end position="367"/>
    </location>
</feature>
<gene>
    <name evidence="2" type="ORF">K469DRAFT_748526</name>
</gene>
<evidence type="ECO:0000313" key="2">
    <source>
        <dbReference type="EMBL" id="KAF2188176.1"/>
    </source>
</evidence>
<feature type="compositionally biased region" description="Basic and acidic residues" evidence="1">
    <location>
        <begin position="218"/>
        <end position="228"/>
    </location>
</feature>
<name>A0A6A6EE84_9PEZI</name>
<feature type="compositionally biased region" description="Acidic residues" evidence="1">
    <location>
        <begin position="348"/>
        <end position="365"/>
    </location>
</feature>
<dbReference type="OrthoDB" id="5430111at2759"/>
<protein>
    <submittedName>
        <fullName evidence="2">Uncharacterized protein</fullName>
    </submittedName>
</protein>
<dbReference type="AlphaFoldDB" id="A0A6A6EE84"/>
<proteinExistence type="predicted"/>